<evidence type="ECO:0000256" key="1">
    <source>
        <dbReference type="ARBA" id="ARBA00005964"/>
    </source>
</evidence>
<accession>A0A2J6TB00</accession>
<dbReference type="GeneID" id="36592899"/>
<dbReference type="OrthoDB" id="6846267at2759"/>
<dbReference type="STRING" id="1095630.A0A2J6TB00"/>
<proteinExistence type="inferred from homology"/>
<dbReference type="PANTHER" id="PTHR43142">
    <property type="entry name" value="CARBOXYLIC ESTER HYDROLASE"/>
    <property type="match status" value="1"/>
</dbReference>
<evidence type="ECO:0000256" key="2">
    <source>
        <dbReference type="ARBA" id="ARBA00022801"/>
    </source>
</evidence>
<dbReference type="PANTHER" id="PTHR43142:SF4">
    <property type="entry name" value="CARBOXYLIC ESTER HYDROLASE"/>
    <property type="match status" value="1"/>
</dbReference>
<dbReference type="InterPro" id="IPR029058">
    <property type="entry name" value="AB_hydrolase_fold"/>
</dbReference>
<evidence type="ECO:0000256" key="3">
    <source>
        <dbReference type="RuleBase" id="RU361235"/>
    </source>
</evidence>
<keyword evidence="6" id="KW-1185">Reference proteome</keyword>
<feature type="domain" description="Carboxylesterase type B" evidence="4">
    <location>
        <begin position="16"/>
        <end position="453"/>
    </location>
</feature>
<dbReference type="Gene3D" id="3.40.50.1820">
    <property type="entry name" value="alpha/beta hydrolase"/>
    <property type="match status" value="1"/>
</dbReference>
<keyword evidence="2 3" id="KW-0378">Hydrolase</keyword>
<protein>
    <recommendedName>
        <fullName evidence="3">Carboxylic ester hydrolase</fullName>
        <ecNumber evidence="3">3.1.1.-</ecNumber>
    </recommendedName>
</protein>
<reference evidence="5" key="1">
    <citation type="submission" date="2016-04" db="EMBL/GenBank/DDBJ databases">
        <title>A degradative enzymes factory behind the ericoid mycorrhizal symbiosis.</title>
        <authorList>
            <consortium name="DOE Joint Genome Institute"/>
            <person name="Martino E."/>
            <person name="Morin E."/>
            <person name="Grelet G."/>
            <person name="Kuo A."/>
            <person name="Kohler A."/>
            <person name="Daghino S."/>
            <person name="Barry K."/>
            <person name="Choi C."/>
            <person name="Cichocki N."/>
            <person name="Clum A."/>
            <person name="Copeland A."/>
            <person name="Hainaut M."/>
            <person name="Haridas S."/>
            <person name="Labutti K."/>
            <person name="Lindquist E."/>
            <person name="Lipzen A."/>
            <person name="Khouja H.-R."/>
            <person name="Murat C."/>
            <person name="Ohm R."/>
            <person name="Olson A."/>
            <person name="Spatafora J."/>
            <person name="Veneault-Fourrey C."/>
            <person name="Henrissat B."/>
            <person name="Grigoriev I."/>
            <person name="Martin F."/>
            <person name="Perotto S."/>
        </authorList>
    </citation>
    <scope>NUCLEOTIDE SEQUENCE [LARGE SCALE GENOMIC DNA]</scope>
    <source>
        <strain evidence="5">E</strain>
    </source>
</reference>
<evidence type="ECO:0000313" key="6">
    <source>
        <dbReference type="Proteomes" id="UP000235371"/>
    </source>
</evidence>
<dbReference type="EC" id="3.1.1.-" evidence="3"/>
<dbReference type="InterPro" id="IPR002018">
    <property type="entry name" value="CarbesteraseB"/>
</dbReference>
<sequence length="502" mass="57169">MIHLCHGSTLLDSPTKTPKCHRFSAVPYALPPTGNRRWRKPDPLPPTFSYGAKGYIRRGGVCPQPRVSGVTHDEDCLQSNIYAPIGTPPPSDGGFLQFGSNNYDDPSALLADTDVKCIFVVPGYRLGIFGFLASRELWENSPLAANFGFWDQRLALEWTYENIEHFRGDKNNITVGGLSAGSYATFHQLAYDIGPNSNNQIIRRVFQWSNGCGVEPKRLPEVQDQFDDLLSVLQIRASWGDSAKLEALREKTSDELVDAVGSMKQKFFRPILDGNFVSEDLFENIFSGKFGQRLHELNIQTIIGDLTQEFHGYENVFPPNSYQSLVNRLSWDYPRDIATAICLPYRTPAARTEEEWKTIFGKLYADMQIHSTMRGLIQSLMPALTLSHILRYRIDWRTKSVDKRQPPEFGATHGTDLSIWLFGNGDTLTNREKILIREWLKPVASFIRGEKVNWGTSFVQQVRYLTSEGEIEIKDDEAWDSKLPLWDLTKRITRNRKPRSKL</sequence>
<evidence type="ECO:0000259" key="4">
    <source>
        <dbReference type="Pfam" id="PF00135"/>
    </source>
</evidence>
<dbReference type="RefSeq" id="XP_024737056.1">
    <property type="nucleotide sequence ID" value="XM_024884822.1"/>
</dbReference>
<dbReference type="GO" id="GO:0016787">
    <property type="term" value="F:hydrolase activity"/>
    <property type="evidence" value="ECO:0007669"/>
    <property type="project" value="UniProtKB-KW"/>
</dbReference>
<dbReference type="Pfam" id="PF00135">
    <property type="entry name" value="COesterase"/>
    <property type="match status" value="1"/>
</dbReference>
<gene>
    <name evidence="5" type="ORF">K444DRAFT_643123</name>
</gene>
<dbReference type="SUPFAM" id="SSF53474">
    <property type="entry name" value="alpha/beta-Hydrolases"/>
    <property type="match status" value="1"/>
</dbReference>
<comment type="similarity">
    <text evidence="1 3">Belongs to the type-B carboxylesterase/lipase family.</text>
</comment>
<dbReference type="InParanoid" id="A0A2J6TB00"/>
<dbReference type="InterPro" id="IPR019826">
    <property type="entry name" value="Carboxylesterase_B_AS"/>
</dbReference>
<dbReference type="Proteomes" id="UP000235371">
    <property type="component" value="Unassembled WGS sequence"/>
</dbReference>
<evidence type="ECO:0000313" key="5">
    <source>
        <dbReference type="EMBL" id="PMD60152.1"/>
    </source>
</evidence>
<dbReference type="EMBL" id="KZ613791">
    <property type="protein sequence ID" value="PMD60152.1"/>
    <property type="molecule type" value="Genomic_DNA"/>
</dbReference>
<dbReference type="PROSITE" id="PS00122">
    <property type="entry name" value="CARBOXYLESTERASE_B_1"/>
    <property type="match status" value="1"/>
</dbReference>
<dbReference type="AlphaFoldDB" id="A0A2J6TB00"/>
<organism evidence="5 6">
    <name type="scientific">Hyaloscypha bicolor E</name>
    <dbReference type="NCBI Taxonomy" id="1095630"/>
    <lineage>
        <taxon>Eukaryota</taxon>
        <taxon>Fungi</taxon>
        <taxon>Dikarya</taxon>
        <taxon>Ascomycota</taxon>
        <taxon>Pezizomycotina</taxon>
        <taxon>Leotiomycetes</taxon>
        <taxon>Helotiales</taxon>
        <taxon>Hyaloscyphaceae</taxon>
        <taxon>Hyaloscypha</taxon>
        <taxon>Hyaloscypha bicolor</taxon>
    </lineage>
</organism>
<name>A0A2J6TB00_9HELO</name>